<dbReference type="PANTHER" id="PTHR35333">
    <property type="entry name" value="BETA-LACTAMASE"/>
    <property type="match status" value="1"/>
</dbReference>
<name>A0A521BWE8_9EURY</name>
<protein>
    <submittedName>
        <fullName evidence="2">Beta-lactamase class A</fullName>
    </submittedName>
</protein>
<dbReference type="RefSeq" id="WP_142985880.1">
    <property type="nucleotide sequence ID" value="NZ_FXTD01000003.1"/>
</dbReference>
<dbReference type="GO" id="GO:0030655">
    <property type="term" value="P:beta-lactam antibiotic catabolic process"/>
    <property type="evidence" value="ECO:0007669"/>
    <property type="project" value="InterPro"/>
</dbReference>
<dbReference type="Proteomes" id="UP000319712">
    <property type="component" value="Unassembled WGS sequence"/>
</dbReference>
<dbReference type="OrthoDB" id="264444at2157"/>
<organism evidence="2 3">
    <name type="scientific">Halorubrum cibi</name>
    <dbReference type="NCBI Taxonomy" id="413815"/>
    <lineage>
        <taxon>Archaea</taxon>
        <taxon>Methanobacteriati</taxon>
        <taxon>Methanobacteriota</taxon>
        <taxon>Stenosarchaea group</taxon>
        <taxon>Halobacteria</taxon>
        <taxon>Halobacteriales</taxon>
        <taxon>Haloferacaceae</taxon>
        <taxon>Halorubrum</taxon>
    </lineage>
</organism>
<dbReference type="Gene3D" id="3.40.710.10">
    <property type="entry name" value="DD-peptidase/beta-lactamase superfamily"/>
    <property type="match status" value="1"/>
</dbReference>
<dbReference type="InterPro" id="IPR045155">
    <property type="entry name" value="Beta-lactam_cat"/>
</dbReference>
<dbReference type="GO" id="GO:0008800">
    <property type="term" value="F:beta-lactamase activity"/>
    <property type="evidence" value="ECO:0007669"/>
    <property type="project" value="InterPro"/>
</dbReference>
<sequence>MRDARPPVETDADLAEAIDAIAERFDGHLGVFLGVPRESNAFDVLHRRNADETFVAASTIKLPILYALYEEYDGRLDDLAEPRSIAPENRVGGSGMFHLLEDPTPSLEDLARAMIAISDNAATNQLIDEVGAERVEAAASRLGMNDTRLRRKMMSTLEGRDFEPLGEQPEGEPANATTPADCARFFADLIHETTLSPAAYDRLRVPLDEQKDTSLFARYLPYGTPIAHKTGGLPTAALDAGIVRADDGETPALVFAAFATRAENGGDAGDAVAAVGDAAFERFTALREERGGR</sequence>
<evidence type="ECO:0000259" key="1">
    <source>
        <dbReference type="Pfam" id="PF13354"/>
    </source>
</evidence>
<proteinExistence type="predicted"/>
<dbReference type="SUPFAM" id="SSF56601">
    <property type="entry name" value="beta-lactamase/transpeptidase-like"/>
    <property type="match status" value="1"/>
</dbReference>
<dbReference type="PANTHER" id="PTHR35333:SF4">
    <property type="entry name" value="SLR0121 PROTEIN"/>
    <property type="match status" value="1"/>
</dbReference>
<evidence type="ECO:0000313" key="3">
    <source>
        <dbReference type="Proteomes" id="UP000319712"/>
    </source>
</evidence>
<dbReference type="InterPro" id="IPR000871">
    <property type="entry name" value="Beta-lactam_class-A"/>
</dbReference>
<reference evidence="2 3" key="1">
    <citation type="submission" date="2017-05" db="EMBL/GenBank/DDBJ databases">
        <authorList>
            <person name="Varghese N."/>
            <person name="Submissions S."/>
        </authorList>
    </citation>
    <scope>NUCLEOTIDE SEQUENCE [LARGE SCALE GENOMIC DNA]</scope>
    <source>
        <strain evidence="2 3">DSM 19504</strain>
    </source>
</reference>
<dbReference type="InterPro" id="IPR012338">
    <property type="entry name" value="Beta-lactam/transpept-like"/>
</dbReference>
<keyword evidence="3" id="KW-1185">Reference proteome</keyword>
<dbReference type="Pfam" id="PF13354">
    <property type="entry name" value="Beta-lactamase2"/>
    <property type="match status" value="1"/>
</dbReference>
<gene>
    <name evidence="2" type="ORF">SAMN06264867_103104</name>
</gene>
<dbReference type="EMBL" id="FXTD01000003">
    <property type="protein sequence ID" value="SMO51395.1"/>
    <property type="molecule type" value="Genomic_DNA"/>
</dbReference>
<dbReference type="AlphaFoldDB" id="A0A521BWE8"/>
<dbReference type="GO" id="GO:0046677">
    <property type="term" value="P:response to antibiotic"/>
    <property type="evidence" value="ECO:0007669"/>
    <property type="project" value="InterPro"/>
</dbReference>
<accession>A0A521BWE8</accession>
<feature type="domain" description="Beta-lactamase class A catalytic" evidence="1">
    <location>
        <begin position="48"/>
        <end position="252"/>
    </location>
</feature>
<evidence type="ECO:0000313" key="2">
    <source>
        <dbReference type="EMBL" id="SMO51395.1"/>
    </source>
</evidence>